<dbReference type="Pfam" id="PF02517">
    <property type="entry name" value="Rce1-like"/>
    <property type="match status" value="1"/>
</dbReference>
<keyword evidence="1" id="KW-0812">Transmembrane</keyword>
<dbReference type="GO" id="GO:0080120">
    <property type="term" value="P:CAAX-box protein maturation"/>
    <property type="evidence" value="ECO:0007669"/>
    <property type="project" value="UniProtKB-ARBA"/>
</dbReference>
<feature type="transmembrane region" description="Helical" evidence="1">
    <location>
        <begin position="180"/>
        <end position="199"/>
    </location>
</feature>
<evidence type="ECO:0000313" key="4">
    <source>
        <dbReference type="Proteomes" id="UP001183006"/>
    </source>
</evidence>
<feature type="transmembrane region" description="Helical" evidence="1">
    <location>
        <begin position="144"/>
        <end position="165"/>
    </location>
</feature>
<dbReference type="GeneID" id="84229259"/>
<accession>A0AA51YK99</accession>
<dbReference type="InterPro" id="IPR003675">
    <property type="entry name" value="Rce1/LyrA-like_dom"/>
</dbReference>
<keyword evidence="1" id="KW-0472">Membrane</keyword>
<proteinExistence type="predicted"/>
<dbReference type="KEGG" id="mmav:RE476_03920"/>
<organism evidence="3 4">
    <name type="scientific">Methanolobus mangrovi</name>
    <dbReference type="NCBI Taxonomy" id="3072977"/>
    <lineage>
        <taxon>Archaea</taxon>
        <taxon>Methanobacteriati</taxon>
        <taxon>Methanobacteriota</taxon>
        <taxon>Stenosarchaea group</taxon>
        <taxon>Methanomicrobia</taxon>
        <taxon>Methanosarcinales</taxon>
        <taxon>Methanosarcinaceae</taxon>
        <taxon>Methanolobus</taxon>
    </lineage>
</organism>
<feature type="transmembrane region" description="Helical" evidence="1">
    <location>
        <begin position="100"/>
        <end position="123"/>
    </location>
</feature>
<feature type="transmembrane region" description="Helical" evidence="1">
    <location>
        <begin position="12"/>
        <end position="31"/>
    </location>
</feature>
<dbReference type="AlphaFoldDB" id="A0AA51YK99"/>
<sequence>MKLRDIVDWNVYWLLFVVAEFTLFLALPYSISIAGDAIYDFGVSLPIVLATQFAQATILFLVSIFTGLYLGNKVGLEVPILKSLLEGNGLPESFAPTMKLSLLLGALLGTVIFILDWFVFSMFTEPLITRLMAPPLWERVMYSFYAGIVEEIVLRFFLMTLLVWISWKIKKTSDNRPTNVGVWLAIFIVSLIYGLGYLASSSSMDMERMHIMGIILLNGIAGIVFGWLYWKKGLEASIIANLTASLVLFVVLGSFF</sequence>
<evidence type="ECO:0000256" key="1">
    <source>
        <dbReference type="SAM" id="Phobius"/>
    </source>
</evidence>
<protein>
    <submittedName>
        <fullName evidence="3">CPBP family intramembrane glutamic endopeptidase</fullName>
        <ecNumber evidence="3">3.4.-.-</ecNumber>
    </submittedName>
</protein>
<dbReference type="EMBL" id="CP133594">
    <property type="protein sequence ID" value="WMW22984.1"/>
    <property type="molecule type" value="Genomic_DNA"/>
</dbReference>
<keyword evidence="4" id="KW-1185">Reference proteome</keyword>
<dbReference type="Proteomes" id="UP001183006">
    <property type="component" value="Chromosome"/>
</dbReference>
<dbReference type="GO" id="GO:0004175">
    <property type="term" value="F:endopeptidase activity"/>
    <property type="evidence" value="ECO:0007669"/>
    <property type="project" value="UniProtKB-ARBA"/>
</dbReference>
<evidence type="ECO:0000259" key="2">
    <source>
        <dbReference type="Pfam" id="PF02517"/>
    </source>
</evidence>
<feature type="domain" description="CAAX prenyl protease 2/Lysostaphin resistance protein A-like" evidence="2">
    <location>
        <begin position="135"/>
        <end position="241"/>
    </location>
</feature>
<name>A0AA51YK99_9EURY</name>
<feature type="transmembrane region" description="Helical" evidence="1">
    <location>
        <begin position="236"/>
        <end position="255"/>
    </location>
</feature>
<keyword evidence="3" id="KW-0378">Hydrolase</keyword>
<feature type="transmembrane region" description="Helical" evidence="1">
    <location>
        <begin position="43"/>
        <end position="70"/>
    </location>
</feature>
<gene>
    <name evidence="3" type="ORF">RE476_03920</name>
</gene>
<dbReference type="EC" id="3.4.-.-" evidence="3"/>
<dbReference type="RefSeq" id="WP_309309099.1">
    <property type="nucleotide sequence ID" value="NZ_CP133594.1"/>
</dbReference>
<feature type="transmembrane region" description="Helical" evidence="1">
    <location>
        <begin position="211"/>
        <end position="230"/>
    </location>
</feature>
<evidence type="ECO:0000313" key="3">
    <source>
        <dbReference type="EMBL" id="WMW22984.1"/>
    </source>
</evidence>
<reference evidence="3" key="1">
    <citation type="submission" date="2023-08" db="EMBL/GenBank/DDBJ databases">
        <title>Methanolobus mangrovi sp. nov. and Methanolobus sediminis sp. nov, two novel methylotrophic methanogens isolated from mangrove sediments in China.</title>
        <authorList>
            <person name="Zhou J."/>
        </authorList>
    </citation>
    <scope>NUCLEOTIDE SEQUENCE</scope>
    <source>
        <strain evidence="3">FTZ2</strain>
    </source>
</reference>
<keyword evidence="1" id="KW-1133">Transmembrane helix</keyword>